<keyword evidence="3" id="KW-0808">Transferase</keyword>
<keyword evidence="1" id="KW-0238">DNA-binding</keyword>
<dbReference type="PROSITE" id="PS50937">
    <property type="entry name" value="HTH_MERR_2"/>
    <property type="match status" value="1"/>
</dbReference>
<comment type="caution">
    <text evidence="3">The sequence shown here is derived from an EMBL/GenBank/DDBJ whole genome shotgun (WGS) entry which is preliminary data.</text>
</comment>
<dbReference type="GO" id="GO:0003677">
    <property type="term" value="F:DNA binding"/>
    <property type="evidence" value="ECO:0007669"/>
    <property type="project" value="UniProtKB-KW"/>
</dbReference>
<evidence type="ECO:0000259" key="2">
    <source>
        <dbReference type="PROSITE" id="PS50937"/>
    </source>
</evidence>
<dbReference type="EMBL" id="ASRV01000110">
    <property type="protein sequence ID" value="EOR25937.1"/>
    <property type="molecule type" value="Genomic_DNA"/>
</dbReference>
<evidence type="ECO:0000313" key="4">
    <source>
        <dbReference type="Proteomes" id="UP000013988"/>
    </source>
</evidence>
<dbReference type="SMART" id="SM00422">
    <property type="entry name" value="HTH_MERR"/>
    <property type="match status" value="1"/>
</dbReference>
<name>R9C9E3_9CLOT</name>
<dbReference type="InterPro" id="IPR047057">
    <property type="entry name" value="MerR_fam"/>
</dbReference>
<accession>R9C9E3</accession>
<dbReference type="OrthoDB" id="9773308at2"/>
<evidence type="ECO:0000313" key="3">
    <source>
        <dbReference type="EMBL" id="EOR25937.1"/>
    </source>
</evidence>
<sequence>MRIGEFSKRNKVSIETVRHYIDLGLIIPYKNGAQYEFNEKCQKEIESILELKALGFTLNEIKSIFLYETLGKLSVNEKIMFYMIYLI</sequence>
<organism evidence="3 4">
    <name type="scientific">Clostridium sartagoforme AAU1</name>
    <dbReference type="NCBI Taxonomy" id="1202534"/>
    <lineage>
        <taxon>Bacteria</taxon>
        <taxon>Bacillati</taxon>
        <taxon>Bacillota</taxon>
        <taxon>Clostridia</taxon>
        <taxon>Eubacteriales</taxon>
        <taxon>Clostridiaceae</taxon>
        <taxon>Clostridium</taxon>
    </lineage>
</organism>
<keyword evidence="3" id="KW-0489">Methyltransferase</keyword>
<dbReference type="RefSeq" id="WP_016207239.1">
    <property type="nucleotide sequence ID" value="NZ_ASRV01000110.1"/>
</dbReference>
<dbReference type="Gene3D" id="1.10.1660.10">
    <property type="match status" value="1"/>
</dbReference>
<reference evidence="3 4" key="1">
    <citation type="submission" date="2013-03" db="EMBL/GenBank/DDBJ databases">
        <title>Whole genome shotgun sequencing of Clostridium sartagoforme AAU1.</title>
        <authorList>
            <person name="Joshi C.G."/>
            <person name="Duggirala S.M."/>
            <person name="Nathani N.M."/>
            <person name="Bhatt V.D."/>
            <person name="Patel A.K."/>
            <person name="Pandya P.R."/>
            <person name="KaPatel J.A."/>
        </authorList>
    </citation>
    <scope>NUCLEOTIDE SEQUENCE [LARGE SCALE GENOMIC DNA]</scope>
    <source>
        <strain evidence="3 4">AAU1</strain>
    </source>
</reference>
<dbReference type="SUPFAM" id="SSF46955">
    <property type="entry name" value="Putative DNA-binding domain"/>
    <property type="match status" value="1"/>
</dbReference>
<proteinExistence type="predicted"/>
<dbReference type="PATRIC" id="fig|1202534.3.peg.1871"/>
<keyword evidence="4" id="KW-1185">Reference proteome</keyword>
<dbReference type="GO" id="GO:0008168">
    <property type="term" value="F:methyltransferase activity"/>
    <property type="evidence" value="ECO:0007669"/>
    <property type="project" value="UniProtKB-KW"/>
</dbReference>
<dbReference type="PANTHER" id="PTHR30204">
    <property type="entry name" value="REDOX-CYCLING DRUG-SENSING TRANSCRIPTIONAL ACTIVATOR SOXR"/>
    <property type="match status" value="1"/>
</dbReference>
<feature type="domain" description="HTH merR-type" evidence="2">
    <location>
        <begin position="1"/>
        <end position="67"/>
    </location>
</feature>
<dbReference type="PANTHER" id="PTHR30204:SF96">
    <property type="entry name" value="CHROMOSOME-ANCHORING PROTEIN RACA"/>
    <property type="match status" value="1"/>
</dbReference>
<dbReference type="InterPro" id="IPR000551">
    <property type="entry name" value="MerR-type_HTH_dom"/>
</dbReference>
<protein>
    <submittedName>
        <fullName evidence="3">Methyltransferase</fullName>
    </submittedName>
</protein>
<dbReference type="Pfam" id="PF13411">
    <property type="entry name" value="MerR_1"/>
    <property type="match status" value="1"/>
</dbReference>
<dbReference type="GO" id="GO:0032259">
    <property type="term" value="P:methylation"/>
    <property type="evidence" value="ECO:0007669"/>
    <property type="project" value="UniProtKB-KW"/>
</dbReference>
<dbReference type="InterPro" id="IPR009061">
    <property type="entry name" value="DNA-bd_dom_put_sf"/>
</dbReference>
<dbReference type="Proteomes" id="UP000013988">
    <property type="component" value="Unassembled WGS sequence"/>
</dbReference>
<dbReference type="AlphaFoldDB" id="R9C9E3"/>
<dbReference type="GO" id="GO:0003700">
    <property type="term" value="F:DNA-binding transcription factor activity"/>
    <property type="evidence" value="ECO:0007669"/>
    <property type="project" value="InterPro"/>
</dbReference>
<gene>
    <name evidence="3" type="ORF">A500_09385</name>
</gene>
<evidence type="ECO:0000256" key="1">
    <source>
        <dbReference type="ARBA" id="ARBA00023125"/>
    </source>
</evidence>